<feature type="domain" description="FP protein N-terminal" evidence="2">
    <location>
        <begin position="150"/>
        <end position="240"/>
    </location>
</feature>
<accession>A0AAU9UIH2</accession>
<keyword evidence="4" id="KW-1185">Reference proteome</keyword>
<keyword evidence="1" id="KW-0175">Coiled coil</keyword>
<dbReference type="Proteomes" id="UP001153954">
    <property type="component" value="Unassembled WGS sequence"/>
</dbReference>
<proteinExistence type="predicted"/>
<reference evidence="3" key="1">
    <citation type="submission" date="2022-03" db="EMBL/GenBank/DDBJ databases">
        <authorList>
            <person name="Tunstrom K."/>
        </authorList>
    </citation>
    <scope>NUCLEOTIDE SEQUENCE</scope>
</reference>
<evidence type="ECO:0000313" key="4">
    <source>
        <dbReference type="Proteomes" id="UP001153954"/>
    </source>
</evidence>
<name>A0AAU9UIH2_EUPED</name>
<comment type="caution">
    <text evidence="3">The sequence shown here is derived from an EMBL/GenBank/DDBJ whole genome shotgun (WGS) entry which is preliminary data.</text>
</comment>
<dbReference type="InterPro" id="IPR004941">
    <property type="entry name" value="FP_N"/>
</dbReference>
<dbReference type="Pfam" id="PF03258">
    <property type="entry name" value="Baculo_FP"/>
    <property type="match status" value="1"/>
</dbReference>
<sequence>MVQCKKCKLFVSVSKDDTVKCKGGCEVIFHRKCSNKQFLQNQYCDDCQKTKTLSPVEDSRITINPSEASGEKVLVEVNKKLEVLYKLEKKIEDMTNTVEFYAEMYQTLLQYKEDSQKKIKALEEKNIYLNKCNKALEERVQELEMREKEKNIEIHGLEMRSDESTVAVVQELAKKLDLNPNDIEDARRVGQDKLDVTKPKTILVTLRSKTARNKWMAAKKGNMITNNKVYGNGNDKRVFINEDLPKYKRQLLWTCVIPSAEATREAIVDGRSETSCLDHVWVREGRGKSDSSSFVLESRISDHHVVGLALDLRASNKDKNIKTCGSVRNVISDKSVKQKLDEYDWSQLLVIKCPLVLFQKLCVVFDQIYKDSTMTINIRDKRKKQPWIDVHLYSLIMRKDHLFRIWKAEPKNMCKRLEYTKFRNKLTKLLNDAKNKYRQTEIKKCNGDFRKIWENINQWLGRNKKKYRVLNMYVM</sequence>
<evidence type="ECO:0000256" key="1">
    <source>
        <dbReference type="SAM" id="Coils"/>
    </source>
</evidence>
<feature type="coiled-coil region" evidence="1">
    <location>
        <begin position="105"/>
        <end position="160"/>
    </location>
</feature>
<organism evidence="3 4">
    <name type="scientific">Euphydryas editha</name>
    <name type="common">Edith's checkerspot</name>
    <dbReference type="NCBI Taxonomy" id="104508"/>
    <lineage>
        <taxon>Eukaryota</taxon>
        <taxon>Metazoa</taxon>
        <taxon>Ecdysozoa</taxon>
        <taxon>Arthropoda</taxon>
        <taxon>Hexapoda</taxon>
        <taxon>Insecta</taxon>
        <taxon>Pterygota</taxon>
        <taxon>Neoptera</taxon>
        <taxon>Endopterygota</taxon>
        <taxon>Lepidoptera</taxon>
        <taxon>Glossata</taxon>
        <taxon>Ditrysia</taxon>
        <taxon>Papilionoidea</taxon>
        <taxon>Nymphalidae</taxon>
        <taxon>Nymphalinae</taxon>
        <taxon>Euphydryas</taxon>
    </lineage>
</organism>
<evidence type="ECO:0000313" key="3">
    <source>
        <dbReference type="EMBL" id="CAH2099406.1"/>
    </source>
</evidence>
<gene>
    <name evidence="3" type="ORF">EEDITHA_LOCUS14393</name>
</gene>
<dbReference type="EMBL" id="CAKOGL010000022">
    <property type="protein sequence ID" value="CAH2099406.1"/>
    <property type="molecule type" value="Genomic_DNA"/>
</dbReference>
<dbReference type="AlphaFoldDB" id="A0AAU9UIH2"/>
<evidence type="ECO:0000259" key="2">
    <source>
        <dbReference type="Pfam" id="PF03258"/>
    </source>
</evidence>
<protein>
    <recommendedName>
        <fullName evidence="2">FP protein N-terminal domain-containing protein</fullName>
    </recommendedName>
</protein>